<proteinExistence type="inferred from homology"/>
<reference evidence="5" key="1">
    <citation type="submission" date="2013-12" db="EMBL/GenBank/DDBJ databases">
        <title>The Genome Sequence of Aphanomyces invadans NJM9701.</title>
        <authorList>
            <consortium name="The Broad Institute Genomics Platform"/>
            <person name="Russ C."/>
            <person name="Tyler B."/>
            <person name="van West P."/>
            <person name="Dieguez-Uribeondo J."/>
            <person name="Young S.K."/>
            <person name="Zeng Q."/>
            <person name="Gargeya S."/>
            <person name="Fitzgerald M."/>
            <person name="Abouelleil A."/>
            <person name="Alvarado L."/>
            <person name="Chapman S.B."/>
            <person name="Gainer-Dewar J."/>
            <person name="Goldberg J."/>
            <person name="Griggs A."/>
            <person name="Gujja S."/>
            <person name="Hansen M."/>
            <person name="Howarth C."/>
            <person name="Imamovic A."/>
            <person name="Ireland A."/>
            <person name="Larimer J."/>
            <person name="McCowan C."/>
            <person name="Murphy C."/>
            <person name="Pearson M."/>
            <person name="Poon T.W."/>
            <person name="Priest M."/>
            <person name="Roberts A."/>
            <person name="Saif S."/>
            <person name="Shea T."/>
            <person name="Sykes S."/>
            <person name="Wortman J."/>
            <person name="Nusbaum C."/>
            <person name="Birren B."/>
        </authorList>
    </citation>
    <scope>NUCLEOTIDE SEQUENCE [LARGE SCALE GENOMIC DNA]</scope>
    <source>
        <strain evidence="5">NJM9701</strain>
    </source>
</reference>
<keyword evidence="4" id="KW-0804">Transcription</keyword>
<sequence length="124" mass="14194">MEEGRVHFESQPLRNAAILESLDEVEDQLVLAVEKAGIAMQHLANVTTEGRDAEFQKTSEEFLHLVGSIHTELAKHAHLVQDYRSYGRSTYGIEKDAELARTNVKMILAQLRNLRRYTDEHYAE</sequence>
<dbReference type="GO" id="GO:0003712">
    <property type="term" value="F:transcription coregulator activity"/>
    <property type="evidence" value="ECO:0007669"/>
    <property type="project" value="InterPro"/>
</dbReference>
<protein>
    <recommendedName>
        <fullName evidence="4">Mediator of RNA polymerase II transcription subunit 11</fullName>
    </recommendedName>
    <alternativeName>
        <fullName evidence="4">Mediator complex subunit 11</fullName>
    </alternativeName>
</protein>
<dbReference type="GO" id="GO:0006357">
    <property type="term" value="P:regulation of transcription by RNA polymerase II"/>
    <property type="evidence" value="ECO:0007669"/>
    <property type="project" value="InterPro"/>
</dbReference>
<keyword evidence="4" id="KW-0805">Transcription regulation</keyword>
<dbReference type="AlphaFoldDB" id="A0A024UTP3"/>
<comment type="subcellular location">
    <subcellularLocation>
        <location evidence="1 4">Nucleus</location>
    </subcellularLocation>
</comment>
<evidence type="ECO:0000256" key="1">
    <source>
        <dbReference type="ARBA" id="ARBA00004123"/>
    </source>
</evidence>
<evidence type="ECO:0000256" key="4">
    <source>
        <dbReference type="RuleBase" id="RU364147"/>
    </source>
</evidence>
<comment type="similarity">
    <text evidence="2 4">Belongs to the Mediator complex subunit 11 family.</text>
</comment>
<keyword evidence="3 4" id="KW-0539">Nucleus</keyword>
<dbReference type="Pfam" id="PF10280">
    <property type="entry name" value="Med11"/>
    <property type="match status" value="1"/>
</dbReference>
<evidence type="ECO:0000256" key="3">
    <source>
        <dbReference type="ARBA" id="ARBA00023242"/>
    </source>
</evidence>
<dbReference type="EMBL" id="KI913953">
    <property type="protein sequence ID" value="ETW09003.1"/>
    <property type="molecule type" value="Genomic_DNA"/>
</dbReference>
<dbReference type="eggNOG" id="ENOG502S8ZH">
    <property type="taxonomic scope" value="Eukaryota"/>
</dbReference>
<evidence type="ECO:0000313" key="5">
    <source>
        <dbReference type="EMBL" id="ETW09003.1"/>
    </source>
</evidence>
<dbReference type="PANTHER" id="PTHR22890">
    <property type="entry name" value="MEDIATOR OF RNA POLYMERASE II TRANSCRIPTION SUBUNIT 11"/>
    <property type="match status" value="1"/>
</dbReference>
<dbReference type="InterPro" id="IPR019404">
    <property type="entry name" value="Mediator_Med11"/>
</dbReference>
<evidence type="ECO:0000256" key="2">
    <source>
        <dbReference type="ARBA" id="ARBA00008186"/>
    </source>
</evidence>
<dbReference type="RefSeq" id="XP_008862808.1">
    <property type="nucleotide sequence ID" value="XM_008864586.1"/>
</dbReference>
<dbReference type="GO" id="GO:0016592">
    <property type="term" value="C:mediator complex"/>
    <property type="evidence" value="ECO:0007669"/>
    <property type="project" value="InterPro"/>
</dbReference>
<dbReference type="OrthoDB" id="5418434at2759"/>
<dbReference type="GeneID" id="20078524"/>
<accession>A0A024UTP3</accession>
<keyword evidence="4" id="KW-0010">Activator</keyword>
<comment type="function">
    <text evidence="4">Component of the Mediator complex, a coactivator involved in the regulated transcription of nearly all RNA polymerase II-dependent genes. Mediator functions as a bridge to convey information from gene-specific regulatory proteins to the basal RNA polymerase II transcription machinery. Mediator is recruited to promoters by direct interactions with regulatory proteins and serves as a scaffold for the assembly of a functional pre-initiation complex with RNA polymerase II and the general transcription factors.</text>
</comment>
<name>A0A024UTP3_9STRA</name>
<gene>
    <name evidence="4" type="primary">MED11</name>
    <name evidence="5" type="ORF">H310_01474</name>
</gene>
<comment type="subunit">
    <text evidence="4">Component of the Mediator complex.</text>
</comment>
<organism evidence="5">
    <name type="scientific">Aphanomyces invadans</name>
    <dbReference type="NCBI Taxonomy" id="157072"/>
    <lineage>
        <taxon>Eukaryota</taxon>
        <taxon>Sar</taxon>
        <taxon>Stramenopiles</taxon>
        <taxon>Oomycota</taxon>
        <taxon>Saprolegniomycetes</taxon>
        <taxon>Saprolegniales</taxon>
        <taxon>Verrucalvaceae</taxon>
        <taxon>Aphanomyces</taxon>
    </lineage>
</organism>
<dbReference type="VEuPathDB" id="FungiDB:H310_01474"/>